<dbReference type="GO" id="GO:0006281">
    <property type="term" value="P:DNA repair"/>
    <property type="evidence" value="ECO:0007669"/>
    <property type="project" value="InterPro"/>
</dbReference>
<keyword evidence="2" id="KW-0547">Nucleotide-binding</keyword>
<dbReference type="PANTHER" id="PTHR47964">
    <property type="entry name" value="ATP-DEPENDENT DNA HELICASE HOMOLOG RECG, CHLOROPLASTIC"/>
    <property type="match status" value="1"/>
</dbReference>
<accession>A0A381WVP6</accession>
<dbReference type="InterPro" id="IPR012340">
    <property type="entry name" value="NA-bd_OB-fold"/>
</dbReference>
<dbReference type="CDD" id="cd04488">
    <property type="entry name" value="RecG_wedge_OBF"/>
    <property type="match status" value="1"/>
</dbReference>
<sequence>MRPEPLFSLFASVTSLPGIGPRISQLLKMIAGENLVDLLWHLPSGLIDRRYAPKIFEAKPGAIATLTVTINQHVPPPNRRLPYKIICSDETGQISLIFFHSHKTYLKRVLPEGEIRVISGTVEKFGQDLQMSHPDHIVTLAELDSIKAVEPIYRLTQGLSLKVLSKAIQNALENIPDFPEWQDPA</sequence>
<dbReference type="InterPro" id="IPR047112">
    <property type="entry name" value="RecG/Mfd"/>
</dbReference>
<keyword evidence="2" id="KW-0347">Helicase</keyword>
<dbReference type="EMBL" id="UINC01012877">
    <property type="protein sequence ID" value="SVA55987.1"/>
    <property type="molecule type" value="Genomic_DNA"/>
</dbReference>
<dbReference type="PANTHER" id="PTHR47964:SF1">
    <property type="entry name" value="ATP-DEPENDENT DNA HELICASE HOMOLOG RECG, CHLOROPLASTIC"/>
    <property type="match status" value="1"/>
</dbReference>
<keyword evidence="1" id="KW-0378">Hydrolase</keyword>
<protein>
    <recommendedName>
        <fullName evidence="3">RecG wedge domain-containing protein</fullName>
    </recommendedName>
</protein>
<dbReference type="InterPro" id="IPR033454">
    <property type="entry name" value="RecG_wedge"/>
</dbReference>
<gene>
    <name evidence="4" type="ORF">METZ01_LOCUS108841</name>
</gene>
<keyword evidence="2" id="KW-0067">ATP-binding</keyword>
<organism evidence="4">
    <name type="scientific">marine metagenome</name>
    <dbReference type="NCBI Taxonomy" id="408172"/>
    <lineage>
        <taxon>unclassified sequences</taxon>
        <taxon>metagenomes</taxon>
        <taxon>ecological metagenomes</taxon>
    </lineage>
</organism>
<evidence type="ECO:0000256" key="1">
    <source>
        <dbReference type="ARBA" id="ARBA00022801"/>
    </source>
</evidence>
<dbReference type="AlphaFoldDB" id="A0A381WVP6"/>
<name>A0A381WVP6_9ZZZZ</name>
<feature type="domain" description="RecG wedge" evidence="3">
    <location>
        <begin position="18"/>
        <end position="174"/>
    </location>
</feature>
<feature type="non-terminal residue" evidence="4">
    <location>
        <position position="185"/>
    </location>
</feature>
<evidence type="ECO:0000259" key="3">
    <source>
        <dbReference type="Pfam" id="PF17191"/>
    </source>
</evidence>
<evidence type="ECO:0000256" key="2">
    <source>
        <dbReference type="ARBA" id="ARBA00022806"/>
    </source>
</evidence>
<proteinExistence type="predicted"/>
<dbReference type="GO" id="GO:0003678">
    <property type="term" value="F:DNA helicase activity"/>
    <property type="evidence" value="ECO:0007669"/>
    <property type="project" value="TreeGrafter"/>
</dbReference>
<reference evidence="4" key="1">
    <citation type="submission" date="2018-05" db="EMBL/GenBank/DDBJ databases">
        <authorList>
            <person name="Lanie J.A."/>
            <person name="Ng W.-L."/>
            <person name="Kazmierczak K.M."/>
            <person name="Andrzejewski T.M."/>
            <person name="Davidsen T.M."/>
            <person name="Wayne K.J."/>
            <person name="Tettelin H."/>
            <person name="Glass J.I."/>
            <person name="Rusch D."/>
            <person name="Podicherti R."/>
            <person name="Tsui H.-C.T."/>
            <person name="Winkler M.E."/>
        </authorList>
    </citation>
    <scope>NUCLEOTIDE SEQUENCE</scope>
</reference>
<dbReference type="GO" id="GO:0016787">
    <property type="term" value="F:hydrolase activity"/>
    <property type="evidence" value="ECO:0007669"/>
    <property type="project" value="UniProtKB-KW"/>
</dbReference>
<evidence type="ECO:0000313" key="4">
    <source>
        <dbReference type="EMBL" id="SVA55987.1"/>
    </source>
</evidence>
<dbReference type="Gene3D" id="2.40.50.140">
    <property type="entry name" value="Nucleic acid-binding proteins"/>
    <property type="match status" value="1"/>
</dbReference>
<dbReference type="Pfam" id="PF17191">
    <property type="entry name" value="RecG_wedge"/>
    <property type="match status" value="1"/>
</dbReference>
<dbReference type="SUPFAM" id="SSF50249">
    <property type="entry name" value="Nucleic acid-binding proteins"/>
    <property type="match status" value="1"/>
</dbReference>